<feature type="compositionally biased region" description="Low complexity" evidence="1">
    <location>
        <begin position="171"/>
        <end position="182"/>
    </location>
</feature>
<sequence>MASKRRNMFYESKKQETTEIEQGSDFRVAFNTLDVEGKGRVTRGDVARVLATAFGDRFSGEQLETAFRAMGAHPETGVITFEGFVTALVRAQRRRIATTEDNTKKVDGDETVDVSCLKKALEQVGFDLTDQEVERVVNDARERPDVSPGVGTQEEADKQEKRGPTDWGWPSSSSQRSSSVGSLAGDPLHREDWLYLGEGSSGSDHSLATRSYTSLFPTENHRPSVVEPNNALSNDRDDDSCDNYTPISVVSRLVSIPNMFRRLDATLSGRIAVQLSWWVSFDMETEQEMTEIGDSTTAIYGEAHEPSTRYDGMPPSDD</sequence>
<keyword evidence="4" id="KW-1185">Reference proteome</keyword>
<proteinExistence type="predicted"/>
<gene>
    <name evidence="3" type="ORF">AAG570_005674</name>
</gene>
<evidence type="ECO:0000259" key="2">
    <source>
        <dbReference type="PROSITE" id="PS50222"/>
    </source>
</evidence>
<feature type="region of interest" description="Disordered" evidence="1">
    <location>
        <begin position="218"/>
        <end position="239"/>
    </location>
</feature>
<dbReference type="PROSITE" id="PS50222">
    <property type="entry name" value="EF_HAND_2"/>
    <property type="match status" value="1"/>
</dbReference>
<feature type="compositionally biased region" description="Basic and acidic residues" evidence="1">
    <location>
        <begin position="155"/>
        <end position="164"/>
    </location>
</feature>
<organism evidence="3 4">
    <name type="scientific">Ranatra chinensis</name>
    <dbReference type="NCBI Taxonomy" id="642074"/>
    <lineage>
        <taxon>Eukaryota</taxon>
        <taxon>Metazoa</taxon>
        <taxon>Ecdysozoa</taxon>
        <taxon>Arthropoda</taxon>
        <taxon>Hexapoda</taxon>
        <taxon>Insecta</taxon>
        <taxon>Pterygota</taxon>
        <taxon>Neoptera</taxon>
        <taxon>Paraneoptera</taxon>
        <taxon>Hemiptera</taxon>
        <taxon>Heteroptera</taxon>
        <taxon>Panheteroptera</taxon>
        <taxon>Nepomorpha</taxon>
        <taxon>Nepidae</taxon>
        <taxon>Ranatrinae</taxon>
        <taxon>Ranatra</taxon>
    </lineage>
</organism>
<evidence type="ECO:0000313" key="3">
    <source>
        <dbReference type="EMBL" id="KAL1116179.1"/>
    </source>
</evidence>
<dbReference type="Gene3D" id="1.10.238.10">
    <property type="entry name" value="EF-hand"/>
    <property type="match status" value="1"/>
</dbReference>
<feature type="region of interest" description="Disordered" evidence="1">
    <location>
        <begin position="138"/>
        <end position="184"/>
    </location>
</feature>
<feature type="domain" description="EF-hand" evidence="2">
    <location>
        <begin position="21"/>
        <end position="56"/>
    </location>
</feature>
<evidence type="ECO:0000313" key="4">
    <source>
        <dbReference type="Proteomes" id="UP001558652"/>
    </source>
</evidence>
<accession>A0ABD0YGH5</accession>
<comment type="caution">
    <text evidence="3">The sequence shown here is derived from an EMBL/GenBank/DDBJ whole genome shotgun (WGS) entry which is preliminary data.</text>
</comment>
<dbReference type="InterPro" id="IPR002048">
    <property type="entry name" value="EF_hand_dom"/>
</dbReference>
<evidence type="ECO:0000256" key="1">
    <source>
        <dbReference type="SAM" id="MobiDB-lite"/>
    </source>
</evidence>
<dbReference type="EMBL" id="JBFDAA010000018">
    <property type="protein sequence ID" value="KAL1116179.1"/>
    <property type="molecule type" value="Genomic_DNA"/>
</dbReference>
<dbReference type="SUPFAM" id="SSF47473">
    <property type="entry name" value="EF-hand"/>
    <property type="match status" value="1"/>
</dbReference>
<protein>
    <recommendedName>
        <fullName evidence="2">EF-hand domain-containing protein</fullName>
    </recommendedName>
</protein>
<dbReference type="InterPro" id="IPR011992">
    <property type="entry name" value="EF-hand-dom_pair"/>
</dbReference>
<name>A0ABD0YGH5_9HEMI</name>
<dbReference type="AlphaFoldDB" id="A0ABD0YGH5"/>
<dbReference type="Proteomes" id="UP001558652">
    <property type="component" value="Unassembled WGS sequence"/>
</dbReference>
<feature type="region of interest" description="Disordered" evidence="1">
    <location>
        <begin position="297"/>
        <end position="318"/>
    </location>
</feature>
<reference evidence="3 4" key="1">
    <citation type="submission" date="2024-07" db="EMBL/GenBank/DDBJ databases">
        <title>Chromosome-level genome assembly of the water stick insect Ranatra chinensis (Heteroptera: Nepidae).</title>
        <authorList>
            <person name="Liu X."/>
        </authorList>
    </citation>
    <scope>NUCLEOTIDE SEQUENCE [LARGE SCALE GENOMIC DNA]</scope>
    <source>
        <strain evidence="3">Cailab_2021Rc</strain>
        <tissue evidence="3">Muscle</tissue>
    </source>
</reference>